<dbReference type="PANTHER" id="PTHR37023:SF1">
    <property type="entry name" value="ISSOD25 TRANSPOSASE TNPA_ISSOD25"/>
    <property type="match status" value="1"/>
</dbReference>
<sequence length="325" mass="36007">MVAHKRPLLTLLCKAASQTLVQCGQRNLGGQIGYSMVLHTWDQTLGAHVHVHGVIAAGARSTNEECWRAADARFLFPVRALRTVFRGKCCQALARLWTTGALPSPEEPATGGSLAGFALLRAQRYAKEWVVDAKAPCAGPEQVLDSVGRSTHRVAIAHHRILDVRDGQVCFTYRNRRQDHRLQAMTLDAHALIRRFLLHVLPRGCMRLRHDGFLANRHKAHTLRRCRELLGQPSPLAPRRPQSVMQWMQEVTGIDLTQCPHGGSRPLVRLPLPNLFRPAATRGAPAEVPIDDSSSSLGVFPGCRRRDQNGCLRPRRGNGRVDGGM</sequence>
<dbReference type="Proteomes" id="UP000712673">
    <property type="component" value="Unassembled WGS sequence"/>
</dbReference>
<feature type="domain" description="Transposase IS801/IS1294" evidence="1">
    <location>
        <begin position="33"/>
        <end position="218"/>
    </location>
</feature>
<proteinExistence type="predicted"/>
<comment type="caution">
    <text evidence="2">The sequence shown here is derived from an EMBL/GenBank/DDBJ whole genome shotgun (WGS) entry which is preliminary data.</text>
</comment>
<dbReference type="GO" id="GO:0003677">
    <property type="term" value="F:DNA binding"/>
    <property type="evidence" value="ECO:0007669"/>
    <property type="project" value="InterPro"/>
</dbReference>
<dbReference type="EMBL" id="VGLS01000909">
    <property type="protein sequence ID" value="MBM3226438.1"/>
    <property type="molecule type" value="Genomic_DNA"/>
</dbReference>
<dbReference type="InterPro" id="IPR007069">
    <property type="entry name" value="Transposase_32"/>
</dbReference>
<evidence type="ECO:0000313" key="3">
    <source>
        <dbReference type="Proteomes" id="UP000712673"/>
    </source>
</evidence>
<reference evidence="2" key="1">
    <citation type="submission" date="2019-03" db="EMBL/GenBank/DDBJ databases">
        <title>Lake Tanganyika Metagenome-Assembled Genomes (MAGs).</title>
        <authorList>
            <person name="Tran P."/>
        </authorList>
    </citation>
    <scope>NUCLEOTIDE SEQUENCE</scope>
    <source>
        <strain evidence="2">K_DeepCast_65m_m2_066</strain>
    </source>
</reference>
<dbReference type="PANTHER" id="PTHR37023">
    <property type="entry name" value="TRANSPOSASE"/>
    <property type="match status" value="1"/>
</dbReference>
<dbReference type="GO" id="GO:0004803">
    <property type="term" value="F:transposase activity"/>
    <property type="evidence" value="ECO:0007669"/>
    <property type="project" value="InterPro"/>
</dbReference>
<accession>A0A938B682</accession>
<dbReference type="Pfam" id="PF04986">
    <property type="entry name" value="Y2_Tnp"/>
    <property type="match status" value="1"/>
</dbReference>
<organism evidence="2 3">
    <name type="scientific">Tectimicrobiota bacterium</name>
    <dbReference type="NCBI Taxonomy" id="2528274"/>
    <lineage>
        <taxon>Bacteria</taxon>
        <taxon>Pseudomonadati</taxon>
        <taxon>Nitrospinota/Tectimicrobiota group</taxon>
        <taxon>Candidatus Tectimicrobiota</taxon>
    </lineage>
</organism>
<dbReference type="GO" id="GO:0006313">
    <property type="term" value="P:DNA transposition"/>
    <property type="evidence" value="ECO:0007669"/>
    <property type="project" value="InterPro"/>
</dbReference>
<protein>
    <recommendedName>
        <fullName evidence="1">Transposase IS801/IS1294 domain-containing protein</fullName>
    </recommendedName>
</protein>
<gene>
    <name evidence="2" type="ORF">FJZ47_21960</name>
</gene>
<dbReference type="AlphaFoldDB" id="A0A938B682"/>
<name>A0A938B682_UNCTE</name>
<evidence type="ECO:0000313" key="2">
    <source>
        <dbReference type="EMBL" id="MBM3226438.1"/>
    </source>
</evidence>
<evidence type="ECO:0000259" key="1">
    <source>
        <dbReference type="Pfam" id="PF04986"/>
    </source>
</evidence>
<feature type="non-terminal residue" evidence="2">
    <location>
        <position position="325"/>
    </location>
</feature>